<evidence type="ECO:0000313" key="7">
    <source>
        <dbReference type="Proteomes" id="UP000000305"/>
    </source>
</evidence>
<dbReference type="Pfam" id="PF23725">
    <property type="entry name" value="Dredd_N"/>
    <property type="match status" value="1"/>
</dbReference>
<dbReference type="GO" id="GO:0006915">
    <property type="term" value="P:apoptotic process"/>
    <property type="evidence" value="ECO:0000318"/>
    <property type="project" value="GO_Central"/>
</dbReference>
<comment type="similarity">
    <text evidence="1">Belongs to the peptidase C14A family.</text>
</comment>
<dbReference type="GO" id="GO:0005737">
    <property type="term" value="C:cytoplasm"/>
    <property type="evidence" value="ECO:0000318"/>
    <property type="project" value="GO_Central"/>
</dbReference>
<dbReference type="PhylomeDB" id="E9GNE9"/>
<dbReference type="Proteomes" id="UP000000305">
    <property type="component" value="Unassembled WGS sequence"/>
</dbReference>
<dbReference type="HOGENOM" id="CLU_608687_0_0_1"/>
<dbReference type="SMART" id="SM00115">
    <property type="entry name" value="CASc"/>
    <property type="match status" value="1"/>
</dbReference>
<dbReference type="PANTHER" id="PTHR47901:SF8">
    <property type="entry name" value="CASPASE-3"/>
    <property type="match status" value="1"/>
</dbReference>
<dbReference type="InParanoid" id="E9GNE9"/>
<dbReference type="GO" id="GO:0004197">
    <property type="term" value="F:cysteine-type endopeptidase activity"/>
    <property type="evidence" value="ECO:0000318"/>
    <property type="project" value="GO_Central"/>
</dbReference>
<dbReference type="AlphaFoldDB" id="E9GNE9"/>
<dbReference type="InterPro" id="IPR029030">
    <property type="entry name" value="Caspase-like_dom_sf"/>
</dbReference>
<evidence type="ECO:0000256" key="4">
    <source>
        <dbReference type="ARBA" id="ARBA00022801"/>
    </source>
</evidence>
<dbReference type="GO" id="GO:0008047">
    <property type="term" value="F:enzyme activator activity"/>
    <property type="evidence" value="ECO:0000318"/>
    <property type="project" value="GO_Central"/>
</dbReference>
<evidence type="ECO:0000256" key="1">
    <source>
        <dbReference type="ARBA" id="ARBA00010134"/>
    </source>
</evidence>
<dbReference type="PROSITE" id="PS50208">
    <property type="entry name" value="CASPASE_P20"/>
    <property type="match status" value="1"/>
</dbReference>
<name>E9GNE9_DAPPU</name>
<protein>
    <recommendedName>
        <fullName evidence="5">Caspase family p20 domain-containing protein</fullName>
    </recommendedName>
</protein>
<dbReference type="InterPro" id="IPR056259">
    <property type="entry name" value="Dredd_N"/>
</dbReference>
<organism evidence="6 7">
    <name type="scientific">Daphnia pulex</name>
    <name type="common">Water flea</name>
    <dbReference type="NCBI Taxonomy" id="6669"/>
    <lineage>
        <taxon>Eukaryota</taxon>
        <taxon>Metazoa</taxon>
        <taxon>Ecdysozoa</taxon>
        <taxon>Arthropoda</taxon>
        <taxon>Crustacea</taxon>
        <taxon>Branchiopoda</taxon>
        <taxon>Diplostraca</taxon>
        <taxon>Cladocera</taxon>
        <taxon>Anomopoda</taxon>
        <taxon>Daphniidae</taxon>
        <taxon>Daphnia</taxon>
    </lineage>
</organism>
<dbReference type="EMBL" id="GL732554">
    <property type="protein sequence ID" value="EFX79017.1"/>
    <property type="molecule type" value="Genomic_DNA"/>
</dbReference>
<dbReference type="Gene3D" id="3.40.50.1460">
    <property type="match status" value="1"/>
</dbReference>
<proteinExistence type="inferred from homology"/>
<evidence type="ECO:0000259" key="5">
    <source>
        <dbReference type="PROSITE" id="PS50208"/>
    </source>
</evidence>
<feature type="domain" description="Caspase family p20" evidence="5">
    <location>
        <begin position="221"/>
        <end position="358"/>
    </location>
</feature>
<dbReference type="OrthoDB" id="6044770at2759"/>
<dbReference type="STRING" id="6669.E9GNE9"/>
<evidence type="ECO:0000256" key="3">
    <source>
        <dbReference type="ARBA" id="ARBA00022703"/>
    </source>
</evidence>
<reference evidence="6 7" key="1">
    <citation type="journal article" date="2011" name="Science">
        <title>The ecoresponsive genome of Daphnia pulex.</title>
        <authorList>
            <person name="Colbourne J.K."/>
            <person name="Pfrender M.E."/>
            <person name="Gilbert D."/>
            <person name="Thomas W.K."/>
            <person name="Tucker A."/>
            <person name="Oakley T.H."/>
            <person name="Tokishita S."/>
            <person name="Aerts A."/>
            <person name="Arnold G.J."/>
            <person name="Basu M.K."/>
            <person name="Bauer D.J."/>
            <person name="Caceres C.E."/>
            <person name="Carmel L."/>
            <person name="Casola C."/>
            <person name="Choi J.H."/>
            <person name="Detter J.C."/>
            <person name="Dong Q."/>
            <person name="Dusheyko S."/>
            <person name="Eads B.D."/>
            <person name="Frohlich T."/>
            <person name="Geiler-Samerotte K.A."/>
            <person name="Gerlach D."/>
            <person name="Hatcher P."/>
            <person name="Jogdeo S."/>
            <person name="Krijgsveld J."/>
            <person name="Kriventseva E.V."/>
            <person name="Kultz D."/>
            <person name="Laforsch C."/>
            <person name="Lindquist E."/>
            <person name="Lopez J."/>
            <person name="Manak J.R."/>
            <person name="Muller J."/>
            <person name="Pangilinan J."/>
            <person name="Patwardhan R.P."/>
            <person name="Pitluck S."/>
            <person name="Pritham E.J."/>
            <person name="Rechtsteiner A."/>
            <person name="Rho M."/>
            <person name="Rogozin I.B."/>
            <person name="Sakarya O."/>
            <person name="Salamov A."/>
            <person name="Schaack S."/>
            <person name="Shapiro H."/>
            <person name="Shiga Y."/>
            <person name="Skalitzky C."/>
            <person name="Smith Z."/>
            <person name="Souvorov A."/>
            <person name="Sung W."/>
            <person name="Tang Z."/>
            <person name="Tsuchiya D."/>
            <person name="Tu H."/>
            <person name="Vos H."/>
            <person name="Wang M."/>
            <person name="Wolf Y.I."/>
            <person name="Yamagata H."/>
            <person name="Yamada T."/>
            <person name="Ye Y."/>
            <person name="Shaw J.R."/>
            <person name="Andrews J."/>
            <person name="Crease T.J."/>
            <person name="Tang H."/>
            <person name="Lucas S.M."/>
            <person name="Robertson H.M."/>
            <person name="Bork P."/>
            <person name="Koonin E.V."/>
            <person name="Zdobnov E.M."/>
            <person name="Grigoriev I.V."/>
            <person name="Lynch M."/>
            <person name="Boore J.L."/>
        </authorList>
    </citation>
    <scope>NUCLEOTIDE SEQUENCE [LARGE SCALE GENOMIC DNA]</scope>
</reference>
<gene>
    <name evidence="6" type="ORF">DAPPUDRAFT_225308</name>
</gene>
<keyword evidence="4" id="KW-0378">Hydrolase</keyword>
<keyword evidence="2" id="KW-0645">Protease</keyword>
<keyword evidence="7" id="KW-1185">Reference proteome</keyword>
<evidence type="ECO:0000313" key="6">
    <source>
        <dbReference type="EMBL" id="EFX79017.1"/>
    </source>
</evidence>
<dbReference type="InterPro" id="IPR011600">
    <property type="entry name" value="Pept_C14_caspase"/>
</dbReference>
<dbReference type="InterPro" id="IPR002398">
    <property type="entry name" value="Pept_C14"/>
</dbReference>
<dbReference type="KEGG" id="dpx:DAPPUDRAFT_225308"/>
<dbReference type="Pfam" id="PF00656">
    <property type="entry name" value="Peptidase_C14"/>
    <property type="match status" value="1"/>
</dbReference>
<evidence type="ECO:0000256" key="2">
    <source>
        <dbReference type="ARBA" id="ARBA00022670"/>
    </source>
</evidence>
<dbReference type="InterPro" id="IPR015917">
    <property type="entry name" value="Pept_C14A"/>
</dbReference>
<accession>E9GNE9</accession>
<dbReference type="PANTHER" id="PTHR47901">
    <property type="entry name" value="CASPASE RECRUITMENT DOMAIN-CONTAINING PROTEIN 18"/>
    <property type="match status" value="1"/>
</dbReference>
<dbReference type="FunCoup" id="E9GNE9">
    <property type="interactions" value="272"/>
</dbReference>
<dbReference type="SUPFAM" id="SSF52129">
    <property type="entry name" value="Caspase-like"/>
    <property type="match status" value="1"/>
</dbReference>
<dbReference type="GO" id="GO:0097194">
    <property type="term" value="P:execution phase of apoptosis"/>
    <property type="evidence" value="ECO:0000318"/>
    <property type="project" value="GO_Central"/>
</dbReference>
<sequence length="450" mass="51454">MAKSLLSVSFIRSIEDSMDWYDHIAFSFLLFKQGDELVALEQMQRLIKLHERGCPEWKRVAIHLAIQSAEMNPSAVIEALFQLKQWKLLRLIGYSVSTPIEYIPRGHLFPFRVGIFCVLDQLDRYDAHLLQSFINSMDATNEFQVIEVVVLQWIVNGIISTNDCSKLTIALGRIGRNDLVNLSLQLQSGRSGTSSMRDECFNQSISRHSTIGNNRLHTSSSIGYCLIVHQKNIYRERDPILKHRVELDVPNYQGNEADCRTLRETFLSLGYQVEIAEDLTNFELKQKVLDVSRGVDWTRYNGLTLCFLSHCIQGQILGSNSLTISFNKDVRKYFNECYCPGLKGKRKAIIFSTPFGSAGWNPVSQLECVGGYNPHLYDNFLVIWPTSYVLSVSNGGSQFITEFSTELKKSNAANDITLASFRTAISTINNRNNLTRYRKRQFWSIQQWNV</sequence>
<keyword evidence="3" id="KW-0053">Apoptosis</keyword>
<dbReference type="InterPro" id="IPR001309">
    <property type="entry name" value="Pept_C14_p20"/>
</dbReference>
<dbReference type="GO" id="GO:0006508">
    <property type="term" value="P:proteolysis"/>
    <property type="evidence" value="ECO:0000318"/>
    <property type="project" value="GO_Central"/>
</dbReference>
<dbReference type="GO" id="GO:0043525">
    <property type="term" value="P:positive regulation of neuron apoptotic process"/>
    <property type="evidence" value="ECO:0000318"/>
    <property type="project" value="GO_Central"/>
</dbReference>